<dbReference type="Pfam" id="PF00664">
    <property type="entry name" value="ABC_membrane"/>
    <property type="match status" value="1"/>
</dbReference>
<dbReference type="PROSITE" id="PS50929">
    <property type="entry name" value="ABC_TM1F"/>
    <property type="match status" value="1"/>
</dbReference>
<evidence type="ECO:0000313" key="10">
    <source>
        <dbReference type="EMBL" id="WDE09177.1"/>
    </source>
</evidence>
<dbReference type="PANTHER" id="PTHR24221">
    <property type="entry name" value="ATP-BINDING CASSETTE SUB-FAMILY B"/>
    <property type="match status" value="1"/>
</dbReference>
<dbReference type="GO" id="GO:0015833">
    <property type="term" value="P:peptide transport"/>
    <property type="evidence" value="ECO:0007669"/>
    <property type="project" value="InterPro"/>
</dbReference>
<evidence type="ECO:0000256" key="7">
    <source>
        <dbReference type="SAM" id="Phobius"/>
    </source>
</evidence>
<gene>
    <name evidence="10" type="ORF">SG34_030910</name>
</gene>
<dbReference type="AlphaFoldDB" id="A0AAF0CAZ7"/>
<feature type="transmembrane region" description="Helical" evidence="7">
    <location>
        <begin position="258"/>
        <end position="277"/>
    </location>
</feature>
<feature type="transmembrane region" description="Helical" evidence="7">
    <location>
        <begin position="167"/>
        <end position="187"/>
    </location>
</feature>
<dbReference type="PANTHER" id="PTHR24221:SF654">
    <property type="entry name" value="ATP-BINDING CASSETTE SUB-FAMILY B MEMBER 6"/>
    <property type="match status" value="1"/>
</dbReference>
<keyword evidence="11" id="KW-1185">Reference proteome</keyword>
<feature type="transmembrane region" description="Helical" evidence="7">
    <location>
        <begin position="141"/>
        <end position="161"/>
    </location>
</feature>
<dbReference type="NCBIfam" id="TIGR01194">
    <property type="entry name" value="cyc_pep_trnsptr"/>
    <property type="match status" value="1"/>
</dbReference>
<keyword evidence="5 7" id="KW-1133">Transmembrane helix</keyword>
<dbReference type="Gene3D" id="1.20.1560.10">
    <property type="entry name" value="ABC transporter type 1, transmembrane domain"/>
    <property type="match status" value="1"/>
</dbReference>
<dbReference type="SUPFAM" id="SSF52540">
    <property type="entry name" value="P-loop containing nucleoside triphosphate hydrolases"/>
    <property type="match status" value="1"/>
</dbReference>
<dbReference type="GO" id="GO:0140359">
    <property type="term" value="F:ABC-type transporter activity"/>
    <property type="evidence" value="ECO:0007669"/>
    <property type="project" value="InterPro"/>
</dbReference>
<evidence type="ECO:0000259" key="8">
    <source>
        <dbReference type="PROSITE" id="PS50893"/>
    </source>
</evidence>
<dbReference type="PROSITE" id="PS50893">
    <property type="entry name" value="ABC_TRANSPORTER_2"/>
    <property type="match status" value="1"/>
</dbReference>
<evidence type="ECO:0000256" key="2">
    <source>
        <dbReference type="ARBA" id="ARBA00022692"/>
    </source>
</evidence>
<evidence type="ECO:0000256" key="3">
    <source>
        <dbReference type="ARBA" id="ARBA00022741"/>
    </source>
</evidence>
<evidence type="ECO:0000256" key="5">
    <source>
        <dbReference type="ARBA" id="ARBA00022989"/>
    </source>
</evidence>
<protein>
    <submittedName>
        <fullName evidence="10">Cyclic peptide export ABC transporter</fullName>
    </submittedName>
</protein>
<proteinExistence type="predicted"/>
<name>A0AAF0CAZ7_9GAMM</name>
<keyword evidence="6 7" id="KW-0472">Membrane</keyword>
<evidence type="ECO:0000259" key="9">
    <source>
        <dbReference type="PROSITE" id="PS50929"/>
    </source>
</evidence>
<dbReference type="GO" id="GO:0016887">
    <property type="term" value="F:ATP hydrolysis activity"/>
    <property type="evidence" value="ECO:0007669"/>
    <property type="project" value="InterPro"/>
</dbReference>
<feature type="domain" description="ABC transmembrane type-1" evidence="9">
    <location>
        <begin position="15"/>
        <end position="307"/>
    </location>
</feature>
<feature type="transmembrane region" description="Helical" evidence="7">
    <location>
        <begin position="283"/>
        <end position="309"/>
    </location>
</feature>
<dbReference type="RefSeq" id="WP_044839746.1">
    <property type="nucleotide sequence ID" value="NZ_CP059734.1"/>
</dbReference>
<dbReference type="InterPro" id="IPR003439">
    <property type="entry name" value="ABC_transporter-like_ATP-bd"/>
</dbReference>
<comment type="subcellular location">
    <subcellularLocation>
        <location evidence="1">Cell membrane</location>
        <topology evidence="1">Multi-pass membrane protein</topology>
    </subcellularLocation>
</comment>
<dbReference type="SMART" id="SM00382">
    <property type="entry name" value="AAA"/>
    <property type="match status" value="1"/>
</dbReference>
<keyword evidence="4" id="KW-0067">ATP-binding</keyword>
<feature type="transmembrane region" description="Helical" evidence="7">
    <location>
        <begin position="62"/>
        <end position="81"/>
    </location>
</feature>
<sequence length="565" mass="62585">MSILSTFSRKAPNRVFVSVILGALAGVCYSALIPLVLSSISPADPNFAAQNDNIESVLSFDVMNYKLAALYLVACLAILLMRSASEIILVRVASEVARELRVKFYRQIANAPLASIEKIGSAKFIAAINIDVPRIVTGGRALPVLLVNGITLIGMLGFLLYLNADVFKLVMVAIFVGAVCYQLPMMLGSRIFQRSREAEDKLQESIKGLLFGVKELKLDSNKRGMYFKKALLGREEAILGHEKKAQTIVRATMSFGDLISFFVIGGVGFIFVNYYAITPEELIGVVMALLYVTAPIALLLGAIPAIAVASISYRKLNRLIEEIPHEDINPGLVELNDWQSLTFNQVEFRYPSDTEEPGFHIGPLDFEINKGEITFIVGGNGSGKSTLSKLLTLHYMPQAGNISFGENEVNAASVTSHRQNIGAIYTDYFLFDELLMDFTGEVTAKANEYLRMLHLDKKVKIENGAFTTLSLSDGQRKRLALLVALLEEKQFYLFDEWAADQDPEFKEIFYNKILPDMRAQGKAIVVISHDDRYFPIADKILVMEQGRLVKTPSQVQLPEQETAIA</sequence>
<evidence type="ECO:0000256" key="1">
    <source>
        <dbReference type="ARBA" id="ARBA00004651"/>
    </source>
</evidence>
<dbReference type="InterPro" id="IPR039421">
    <property type="entry name" value="Type_1_exporter"/>
</dbReference>
<evidence type="ECO:0000256" key="6">
    <source>
        <dbReference type="ARBA" id="ARBA00023136"/>
    </source>
</evidence>
<reference evidence="10 11" key="1">
    <citation type="journal article" date="2015" name="Genome Announc.">
        <title>Draft Genome Sequences of Marine Isolates of Thalassomonas viridans and Thalassomonas actiniarum.</title>
        <authorList>
            <person name="Olonade I."/>
            <person name="van Zyl L.J."/>
            <person name="Trindade M."/>
        </authorList>
    </citation>
    <scope>NUCLEOTIDE SEQUENCE [LARGE SCALE GENOMIC DNA]</scope>
    <source>
        <strain evidence="10 11">XOM25</strain>
    </source>
</reference>
<dbReference type="InterPro" id="IPR003593">
    <property type="entry name" value="AAA+_ATPase"/>
</dbReference>
<dbReference type="KEGG" id="tvd:SG34_030910"/>
<dbReference type="InterPro" id="IPR027417">
    <property type="entry name" value="P-loop_NTPase"/>
</dbReference>
<feature type="domain" description="ABC transporter" evidence="8">
    <location>
        <begin position="341"/>
        <end position="564"/>
    </location>
</feature>
<accession>A0AAF0CAZ7</accession>
<dbReference type="GO" id="GO:0005524">
    <property type="term" value="F:ATP binding"/>
    <property type="evidence" value="ECO:0007669"/>
    <property type="project" value="UniProtKB-KW"/>
</dbReference>
<keyword evidence="3" id="KW-0547">Nucleotide-binding</keyword>
<dbReference type="InterPro" id="IPR036640">
    <property type="entry name" value="ABC1_TM_sf"/>
</dbReference>
<reference evidence="10 11" key="2">
    <citation type="journal article" date="2022" name="Mar. Drugs">
        <title>Bioassay-Guided Fractionation Leads to the Detection of Cholic Acid Generated by the Rare Thalassomonas sp.</title>
        <authorList>
            <person name="Pheiffer F."/>
            <person name="Schneider Y.K."/>
            <person name="Hansen E.H."/>
            <person name="Andersen J.H."/>
            <person name="Isaksson J."/>
            <person name="Busche T."/>
            <person name="R C."/>
            <person name="Kalinowski J."/>
            <person name="Zyl L.V."/>
            <person name="Trindade M."/>
        </authorList>
    </citation>
    <scope>NUCLEOTIDE SEQUENCE [LARGE SCALE GENOMIC DNA]</scope>
    <source>
        <strain evidence="10 11">XOM25</strain>
    </source>
</reference>
<evidence type="ECO:0000313" key="11">
    <source>
        <dbReference type="Proteomes" id="UP000032352"/>
    </source>
</evidence>
<dbReference type="InterPro" id="IPR011527">
    <property type="entry name" value="ABC1_TM_dom"/>
</dbReference>
<dbReference type="GO" id="GO:0034040">
    <property type="term" value="F:ATPase-coupled lipid transmembrane transporter activity"/>
    <property type="evidence" value="ECO:0007669"/>
    <property type="project" value="TreeGrafter"/>
</dbReference>
<dbReference type="GO" id="GO:1904680">
    <property type="term" value="F:peptide transmembrane transporter activity"/>
    <property type="evidence" value="ECO:0007669"/>
    <property type="project" value="InterPro"/>
</dbReference>
<evidence type="ECO:0000256" key="4">
    <source>
        <dbReference type="ARBA" id="ARBA00022840"/>
    </source>
</evidence>
<keyword evidence="2 7" id="KW-0812">Transmembrane</keyword>
<dbReference type="EMBL" id="CP059734">
    <property type="protein sequence ID" value="WDE09177.1"/>
    <property type="molecule type" value="Genomic_DNA"/>
</dbReference>
<dbReference type="InterPro" id="IPR005898">
    <property type="entry name" value="Cyc_pep_transpt_SyrD/YojI"/>
</dbReference>
<dbReference type="Proteomes" id="UP000032352">
    <property type="component" value="Chromosome pTvir"/>
</dbReference>
<dbReference type="GO" id="GO:0005886">
    <property type="term" value="C:plasma membrane"/>
    <property type="evidence" value="ECO:0007669"/>
    <property type="project" value="UniProtKB-SubCell"/>
</dbReference>
<dbReference type="SUPFAM" id="SSF90123">
    <property type="entry name" value="ABC transporter transmembrane region"/>
    <property type="match status" value="1"/>
</dbReference>
<organism evidence="10 11">
    <name type="scientific">Thalassomonas viridans</name>
    <dbReference type="NCBI Taxonomy" id="137584"/>
    <lineage>
        <taxon>Bacteria</taxon>
        <taxon>Pseudomonadati</taxon>
        <taxon>Pseudomonadota</taxon>
        <taxon>Gammaproteobacteria</taxon>
        <taxon>Alteromonadales</taxon>
        <taxon>Colwelliaceae</taxon>
        <taxon>Thalassomonas</taxon>
    </lineage>
</organism>
<dbReference type="Gene3D" id="3.40.50.300">
    <property type="entry name" value="P-loop containing nucleotide triphosphate hydrolases"/>
    <property type="match status" value="1"/>
</dbReference>
<dbReference type="Pfam" id="PF00005">
    <property type="entry name" value="ABC_tran"/>
    <property type="match status" value="1"/>
</dbReference>